<dbReference type="Proteomes" id="UP001549921">
    <property type="component" value="Unassembled WGS sequence"/>
</dbReference>
<evidence type="ECO:0000259" key="1">
    <source>
        <dbReference type="Pfam" id="PF01498"/>
    </source>
</evidence>
<comment type="caution">
    <text evidence="2">The sequence shown here is derived from an EMBL/GenBank/DDBJ whole genome shotgun (WGS) entry which is preliminary data.</text>
</comment>
<sequence length="159" mass="18614">MCLNFESQNIFYNFRRGLTRLCFEELTSVFSDEAPCLRTVERWYLEFQRGHNSVSDRSREGRPKSAFTENNIIAVRQLILEDRHVTYREIEALLGISGTTIQKILHEAIGVRKLVCRWIPHLLSDDHKAARVKWCKKTLQRFNQGESNHVYDIISGDES</sequence>
<evidence type="ECO:0000313" key="2">
    <source>
        <dbReference type="EMBL" id="KAL0850447.1"/>
    </source>
</evidence>
<dbReference type="Gene3D" id="3.30.420.10">
    <property type="entry name" value="Ribonuclease H-like superfamily/Ribonuclease H"/>
    <property type="match status" value="1"/>
</dbReference>
<gene>
    <name evidence="2" type="ORF">ABMA28_012250</name>
</gene>
<dbReference type="AlphaFoldDB" id="A0ABD0TMH5"/>
<dbReference type="Pfam" id="PF01498">
    <property type="entry name" value="HTH_Tnp_Tc3_2"/>
    <property type="match status" value="1"/>
</dbReference>
<organism evidence="2 3">
    <name type="scientific">Loxostege sticticalis</name>
    <name type="common">Beet webworm moth</name>
    <dbReference type="NCBI Taxonomy" id="481309"/>
    <lineage>
        <taxon>Eukaryota</taxon>
        <taxon>Metazoa</taxon>
        <taxon>Ecdysozoa</taxon>
        <taxon>Arthropoda</taxon>
        <taxon>Hexapoda</taxon>
        <taxon>Insecta</taxon>
        <taxon>Pterygota</taxon>
        <taxon>Neoptera</taxon>
        <taxon>Endopterygota</taxon>
        <taxon>Lepidoptera</taxon>
        <taxon>Glossata</taxon>
        <taxon>Ditrysia</taxon>
        <taxon>Pyraloidea</taxon>
        <taxon>Crambidae</taxon>
        <taxon>Pyraustinae</taxon>
        <taxon>Loxostege</taxon>
    </lineage>
</organism>
<dbReference type="InterPro" id="IPR002492">
    <property type="entry name" value="Transposase_Tc1-like"/>
</dbReference>
<proteinExistence type="predicted"/>
<evidence type="ECO:0000313" key="3">
    <source>
        <dbReference type="Proteomes" id="UP001549921"/>
    </source>
</evidence>
<accession>A0ABD0TMH5</accession>
<protein>
    <recommendedName>
        <fullName evidence="1">Transposase Tc1-like domain-containing protein</fullName>
    </recommendedName>
</protein>
<dbReference type="InterPro" id="IPR052709">
    <property type="entry name" value="Transposase-MT_Hybrid"/>
</dbReference>
<dbReference type="PANTHER" id="PTHR46060:SF1">
    <property type="entry name" value="MARINER MOS1 TRANSPOSASE-LIKE PROTEIN"/>
    <property type="match status" value="1"/>
</dbReference>
<dbReference type="PANTHER" id="PTHR46060">
    <property type="entry name" value="MARINER MOS1 TRANSPOSASE-LIKE PROTEIN"/>
    <property type="match status" value="1"/>
</dbReference>
<dbReference type="EMBL" id="JBEDNZ010000003">
    <property type="protein sequence ID" value="KAL0850447.1"/>
    <property type="molecule type" value="Genomic_DNA"/>
</dbReference>
<dbReference type="InterPro" id="IPR036397">
    <property type="entry name" value="RNaseH_sf"/>
</dbReference>
<name>A0ABD0TMH5_LOXSC</name>
<feature type="domain" description="Transposase Tc1-like" evidence="1">
    <location>
        <begin position="76"/>
        <end position="138"/>
    </location>
</feature>
<reference evidence="2 3" key="1">
    <citation type="submission" date="2024-06" db="EMBL/GenBank/DDBJ databases">
        <title>A chromosome-level genome assembly of beet webworm, Loxostege sticticalis.</title>
        <authorList>
            <person name="Zhang Y."/>
        </authorList>
    </citation>
    <scope>NUCLEOTIDE SEQUENCE [LARGE SCALE GENOMIC DNA]</scope>
    <source>
        <strain evidence="2">AQ028</strain>
        <tissue evidence="2">Male pupae</tissue>
    </source>
</reference>